<sequence>MSISKQLLVFICIICAVVLLNLYDGFIAKQTGKVPQQHEFIYLQD</sequence>
<keyword evidence="1" id="KW-1133">Transmembrane helix</keyword>
<evidence type="ECO:0000313" key="3">
    <source>
        <dbReference type="Proteomes" id="UP000887320"/>
    </source>
</evidence>
<dbReference type="AlphaFoldDB" id="A0A8X8GBA2"/>
<organism evidence="2 3">
    <name type="scientific">Acinetobacter guillouiae</name>
    <name type="common">Acinetobacter genomosp. 11</name>
    <dbReference type="NCBI Taxonomy" id="106649"/>
    <lineage>
        <taxon>Bacteria</taxon>
        <taxon>Pseudomonadati</taxon>
        <taxon>Pseudomonadota</taxon>
        <taxon>Gammaproteobacteria</taxon>
        <taxon>Moraxellales</taxon>
        <taxon>Moraxellaceae</taxon>
        <taxon>Acinetobacter</taxon>
    </lineage>
</organism>
<keyword evidence="1" id="KW-0812">Transmembrane</keyword>
<name>A0A8X8GBA2_ACIGI</name>
<dbReference type="Proteomes" id="UP000887320">
    <property type="component" value="Unassembled WGS sequence"/>
</dbReference>
<evidence type="ECO:0000313" key="2">
    <source>
        <dbReference type="EMBL" id="MCF0262913.1"/>
    </source>
</evidence>
<dbReference type="RefSeq" id="WP_234622414.1">
    <property type="nucleotide sequence ID" value="NZ_JAHWXT010000001.1"/>
</dbReference>
<comment type="caution">
    <text evidence="2">The sequence shown here is derived from an EMBL/GenBank/DDBJ whole genome shotgun (WGS) entry which is preliminary data.</text>
</comment>
<dbReference type="EMBL" id="JAHWXT010000001">
    <property type="protein sequence ID" value="MCF0262913.1"/>
    <property type="molecule type" value="Genomic_DNA"/>
</dbReference>
<accession>A0A8X8GBA2</accession>
<gene>
    <name evidence="2" type="ORF">KW868_00280</name>
</gene>
<reference evidence="2" key="1">
    <citation type="submission" date="2021-07" db="EMBL/GenBank/DDBJ databases">
        <authorList>
            <person name="Fernandez M."/>
            <person name="Pereira P."/>
            <person name="Torres Tejerizo G.A."/>
            <person name="Gonzalez P."/>
            <person name="Agostini E."/>
        </authorList>
    </citation>
    <scope>NUCLEOTIDE SEQUENCE</scope>
    <source>
        <strain evidence="2">SFC 500-1A</strain>
    </source>
</reference>
<keyword evidence="1" id="KW-0472">Membrane</keyword>
<proteinExistence type="predicted"/>
<evidence type="ECO:0000256" key="1">
    <source>
        <dbReference type="SAM" id="Phobius"/>
    </source>
</evidence>
<feature type="transmembrane region" description="Helical" evidence="1">
    <location>
        <begin position="6"/>
        <end position="23"/>
    </location>
</feature>
<protein>
    <submittedName>
        <fullName evidence="2">Uncharacterized protein</fullName>
    </submittedName>
</protein>